<proteinExistence type="predicted"/>
<comment type="caution">
    <text evidence="1">The sequence shown here is derived from an EMBL/GenBank/DDBJ whole genome shotgun (WGS) entry which is preliminary data.</text>
</comment>
<sequence length="162" mass="17812">MRKQIFTAVAEKLLTVPGIDYVDLWNDNGAHFAGGAVYPLPSVFVEFETIEWHQQNAGARRADITVRLHILNRATAGIHGSQDPAMAEALERFDLLNSINAAMQGLRGDNFAGFMHTISATNHAHAEIIEDVECFRTSVQDLTAMRRDKPFPGLSAAIPSPQ</sequence>
<dbReference type="Proteomes" id="UP000297635">
    <property type="component" value="Unassembled WGS sequence"/>
</dbReference>
<protein>
    <submittedName>
        <fullName evidence="1">Uncharacterized protein</fullName>
    </submittedName>
</protein>
<dbReference type="GeneID" id="82149633"/>
<reference evidence="1 2" key="1">
    <citation type="submission" date="2019-02" db="EMBL/GenBank/DDBJ databases">
        <title>Isolation and identification of novel species under the genus Muribaculum.</title>
        <authorList>
            <person name="Miyake S."/>
            <person name="Ding Y."/>
            <person name="Low A."/>
            <person name="Soh M."/>
            <person name="Seedorf H."/>
        </authorList>
    </citation>
    <scope>NUCLEOTIDE SEQUENCE [LARGE SCALE GENOMIC DNA]</scope>
    <source>
        <strain evidence="1 2">TLL-A3</strain>
    </source>
</reference>
<accession>A0A4Z0V5P2</accession>
<gene>
    <name evidence="1" type="ORF">EZ315_07495</name>
</gene>
<dbReference type="EMBL" id="SJSA01000001">
    <property type="protein sequence ID" value="TGG40526.1"/>
    <property type="molecule type" value="Genomic_DNA"/>
</dbReference>
<keyword evidence="2" id="KW-1185">Reference proteome</keyword>
<evidence type="ECO:0000313" key="1">
    <source>
        <dbReference type="EMBL" id="TGG40526.1"/>
    </source>
</evidence>
<dbReference type="RefSeq" id="WP_135471535.1">
    <property type="nucleotide sequence ID" value="NZ_SJSA01000001.1"/>
</dbReference>
<organism evidence="1 2">
    <name type="scientific">Duncaniella freteri</name>
    <dbReference type="NCBI Taxonomy" id="2530391"/>
    <lineage>
        <taxon>Bacteria</taxon>
        <taxon>Pseudomonadati</taxon>
        <taxon>Bacteroidota</taxon>
        <taxon>Bacteroidia</taxon>
        <taxon>Bacteroidales</taxon>
        <taxon>Muribaculaceae</taxon>
        <taxon>Duncaniella</taxon>
    </lineage>
</organism>
<evidence type="ECO:0000313" key="2">
    <source>
        <dbReference type="Proteomes" id="UP000297635"/>
    </source>
</evidence>
<name>A0A4Z0V5P2_9BACT</name>
<dbReference type="AlphaFoldDB" id="A0A4Z0V5P2"/>